<dbReference type="InterPro" id="IPR027396">
    <property type="entry name" value="DsrEFH-like"/>
</dbReference>
<dbReference type="EMBL" id="JAIFTX010000003">
    <property type="protein sequence ID" value="MBX7289758.1"/>
    <property type="molecule type" value="Genomic_DNA"/>
</dbReference>
<comment type="caution">
    <text evidence="1">The sequence shown here is derived from an EMBL/GenBank/DDBJ whole genome shotgun (WGS) entry which is preliminary data.</text>
</comment>
<evidence type="ECO:0000313" key="1">
    <source>
        <dbReference type="EMBL" id="MBX7289758.1"/>
    </source>
</evidence>
<dbReference type="PANTHER" id="PTHR37691:SF1">
    <property type="entry name" value="BLR3518 PROTEIN"/>
    <property type="match status" value="1"/>
</dbReference>
<protein>
    <submittedName>
        <fullName evidence="1">DsrE family protein</fullName>
    </submittedName>
</protein>
<dbReference type="KEGG" id="cchv:BTM20_03970"/>
<dbReference type="GeneID" id="66301009"/>
<dbReference type="Proteomes" id="UP000775179">
    <property type="component" value="Unassembled WGS sequence"/>
</dbReference>
<dbReference type="AlphaFoldDB" id="A0ABD4RE15"/>
<organism evidence="1 2">
    <name type="scientific">Clostridium chauvoei</name>
    <dbReference type="NCBI Taxonomy" id="46867"/>
    <lineage>
        <taxon>Bacteria</taxon>
        <taxon>Bacillati</taxon>
        <taxon>Bacillota</taxon>
        <taxon>Clostridia</taxon>
        <taxon>Eubacteriales</taxon>
        <taxon>Clostridiaceae</taxon>
        <taxon>Clostridium</taxon>
    </lineage>
</organism>
<evidence type="ECO:0000313" key="2">
    <source>
        <dbReference type="Proteomes" id="UP000775179"/>
    </source>
</evidence>
<name>A0ABD4RE15_9CLOT</name>
<reference evidence="1 2" key="1">
    <citation type="submission" date="2021-08" db="EMBL/GenBank/DDBJ databases">
        <title>Genome sequence analysis of Clostridium chauvoei strains of European origin and evaluation of typing options for outbreak investigations.</title>
        <authorList>
            <person name="Abdel-Glil M."/>
            <person name="Thomas P."/>
            <person name="Seyboldt C."/>
        </authorList>
    </citation>
    <scope>NUCLEOTIDE SEQUENCE [LARGE SCALE GENOMIC DNA]</scope>
    <source>
        <strain evidence="1 2">S0260-09</strain>
    </source>
</reference>
<dbReference type="InterPro" id="IPR003787">
    <property type="entry name" value="Sulphur_relay_DsrE/F-like"/>
</dbReference>
<accession>A0ABD4RE15</accession>
<proteinExistence type="predicted"/>
<dbReference type="SUPFAM" id="SSF75169">
    <property type="entry name" value="DsrEFH-like"/>
    <property type="match status" value="1"/>
</dbReference>
<dbReference type="PANTHER" id="PTHR37691">
    <property type="entry name" value="BLR3518 PROTEIN"/>
    <property type="match status" value="1"/>
</dbReference>
<gene>
    <name evidence="1" type="ORF">K4H94_01665</name>
</gene>
<dbReference type="Gene3D" id="3.40.1260.10">
    <property type="entry name" value="DsrEFH-like"/>
    <property type="match status" value="1"/>
</dbReference>
<dbReference type="RefSeq" id="WP_021874998.1">
    <property type="nucleotide sequence ID" value="NZ_CP018624.1"/>
</dbReference>
<sequence length="116" mass="13174">MKVLYHIDNPSKWKLTVENVKNMVKYGKESGKTFEIGILVNSVAVIDLKEQIAVNSKMYIKFDELAKENVKFMACHNALKKLTITKEELCSFVEIVPCGVATIAEKHEEGYCYIKA</sequence>
<dbReference type="Pfam" id="PF02635">
    <property type="entry name" value="DsrE"/>
    <property type="match status" value="1"/>
</dbReference>